<dbReference type="STRING" id="1793.AWC04_04920"/>
<evidence type="ECO:0000256" key="1">
    <source>
        <dbReference type="SAM" id="MobiDB-lite"/>
    </source>
</evidence>
<protein>
    <submittedName>
        <fullName evidence="3">Uncharacterized protein</fullName>
    </submittedName>
</protein>
<accession>A0A1X1RI86</accession>
<feature type="compositionally biased region" description="Basic and acidic residues" evidence="1">
    <location>
        <begin position="507"/>
        <end position="516"/>
    </location>
</feature>
<proteinExistence type="predicted"/>
<feature type="transmembrane region" description="Helical" evidence="2">
    <location>
        <begin position="27"/>
        <end position="47"/>
    </location>
</feature>
<comment type="caution">
    <text evidence="3">The sequence shown here is derived from an EMBL/GenBank/DDBJ whole genome shotgun (WGS) entry which is preliminary data.</text>
</comment>
<feature type="compositionally biased region" description="Polar residues" evidence="1">
    <location>
        <begin position="471"/>
        <end position="487"/>
    </location>
</feature>
<feature type="compositionally biased region" description="Gly residues" evidence="1">
    <location>
        <begin position="581"/>
        <end position="606"/>
    </location>
</feature>
<feature type="compositionally biased region" description="Basic and acidic residues" evidence="1">
    <location>
        <begin position="524"/>
        <end position="542"/>
    </location>
</feature>
<keyword evidence="2" id="KW-1133">Transmembrane helix</keyword>
<evidence type="ECO:0000256" key="2">
    <source>
        <dbReference type="SAM" id="Phobius"/>
    </source>
</evidence>
<reference evidence="3 4" key="1">
    <citation type="submission" date="2016-01" db="EMBL/GenBank/DDBJ databases">
        <title>The new phylogeny of the genus Mycobacterium.</title>
        <authorList>
            <person name="Tarcisio F."/>
            <person name="Conor M."/>
            <person name="Antonella G."/>
            <person name="Elisabetta G."/>
            <person name="Giulia F.S."/>
            <person name="Sara T."/>
            <person name="Anna F."/>
            <person name="Clotilde B."/>
            <person name="Roberto B."/>
            <person name="Veronica D.S."/>
            <person name="Fabio R."/>
            <person name="Monica P."/>
            <person name="Olivier J."/>
            <person name="Enrico T."/>
            <person name="Nicola S."/>
        </authorList>
    </citation>
    <scope>NUCLEOTIDE SEQUENCE [LARGE SCALE GENOMIC DNA]</scope>
    <source>
        <strain evidence="3 4">DSM 44179</strain>
    </source>
</reference>
<keyword evidence="2" id="KW-0812">Transmembrane</keyword>
<gene>
    <name evidence="3" type="ORF">AWC04_04920</name>
</gene>
<dbReference type="OrthoDB" id="4710986at2"/>
<evidence type="ECO:0000313" key="3">
    <source>
        <dbReference type="EMBL" id="ORV06788.1"/>
    </source>
</evidence>
<keyword evidence="2" id="KW-0472">Membrane</keyword>
<name>A0A1X1RI86_MYCFA</name>
<dbReference type="AlphaFoldDB" id="A0A1X1RI86"/>
<keyword evidence="4" id="KW-1185">Reference proteome</keyword>
<dbReference type="RefSeq" id="WP_085093659.1">
    <property type="nucleotide sequence ID" value="NZ_AP022603.1"/>
</dbReference>
<feature type="region of interest" description="Disordered" evidence="1">
    <location>
        <begin position="507"/>
        <end position="606"/>
    </location>
</feature>
<evidence type="ECO:0000313" key="4">
    <source>
        <dbReference type="Proteomes" id="UP000193484"/>
    </source>
</evidence>
<dbReference type="Proteomes" id="UP000193484">
    <property type="component" value="Unassembled WGS sequence"/>
</dbReference>
<dbReference type="EMBL" id="LQOJ01000020">
    <property type="protein sequence ID" value="ORV06788.1"/>
    <property type="molecule type" value="Genomic_DNA"/>
</dbReference>
<organism evidence="3 4">
    <name type="scientific">Mycolicibacterium fallax</name>
    <name type="common">Mycobacterium fallax</name>
    <dbReference type="NCBI Taxonomy" id="1793"/>
    <lineage>
        <taxon>Bacteria</taxon>
        <taxon>Bacillati</taxon>
        <taxon>Actinomycetota</taxon>
        <taxon>Actinomycetes</taxon>
        <taxon>Mycobacteriales</taxon>
        <taxon>Mycobacteriaceae</taxon>
        <taxon>Mycolicibacterium</taxon>
    </lineage>
</organism>
<feature type="region of interest" description="Disordered" evidence="1">
    <location>
        <begin position="468"/>
        <end position="494"/>
    </location>
</feature>
<sequence length="606" mass="61980">MQHALQTGADDGSGPAVPRALSRKRRLAVAGVAAIGASAIAITPVAAGPNLVAAQHRDVALTAGYTPNPLVTDSPLDVYGGILGITGENLTGLGESFMANPFPLLSQVAANQLGYADRIGTAFEKIQTNMDGFFAEGTVKPGQAEHDENGYLIKGNRVGAGNGYVYGTNAMIALQKGDIFRAYQEFNALVLYSNTVATTQLGGLIMDTTVTTKWYNAPDGALTTDAVHYKDAAGNVVAADTDGAQAVPNTVATLADGTPYTTTSTNRGIPGQLVQNVSNAFSALANKTNIQSGLFYSSFAAFAGVPYEVSRNVAELVQAIQAGEPETAINVLVNSPGMTINALFNGFDYSATDKETCTGGNACVPVVSWPGLFAPLGAPKSDGKTPQHPGGLIYQALTGMGLSVGKAIDNDPETERSLFSGLNASSLTSGLNLKSLTPGGNAKVEVAKVEGAKDEVGKDELVTKVDEAGNSKGNDTAVTTLRSTTDTPEAAVSAPERVVDAKKELSDTAAEAKDATDAVTKTVSKSEQRRAKAQERIAKVNDRITTSIQKVTDGVKKATGLTKSTKSESTKSESSGSSKDSGGGSSSGGSSGGSSKGGSSSGGSDS</sequence>